<sequence>MEIKCKECGSTDLKGLSTWASTSIEFDIKPTPPGECIVADSLRAEEIKPSRHVRFYCNNCKKEIYASEILLDGKDMDMDSCEFELGTVKINAAGSAKLSLVLFTEEEIKKKKERELNHDDDYEEEQKGFLVELLFGYYDTIRWYNDDLPPYDDLNKLKEAFLKEAAEGEEARAKLFKNGADNIPRYYPVGASQEQKEKLNKYYDRYALLKAKVYLWFLLTEDEMKKLSREVVDLIKEHWPELRDKVFPENMRASELLSWLQD</sequence>
<evidence type="ECO:0000313" key="1">
    <source>
        <dbReference type="EMBL" id="PIZ16974.1"/>
    </source>
</evidence>
<accession>A0A2M7SBX3</accession>
<dbReference type="Proteomes" id="UP000229307">
    <property type="component" value="Unassembled WGS sequence"/>
</dbReference>
<comment type="caution">
    <text evidence="1">The sequence shown here is derived from an EMBL/GenBank/DDBJ whole genome shotgun (WGS) entry which is preliminary data.</text>
</comment>
<organism evidence="1 2">
    <name type="scientific">Candidatus Desantisbacteria bacterium CG_4_10_14_0_8_um_filter_48_22</name>
    <dbReference type="NCBI Taxonomy" id="1974543"/>
    <lineage>
        <taxon>Bacteria</taxon>
        <taxon>Candidatus Desantisiibacteriota</taxon>
    </lineage>
</organism>
<proteinExistence type="predicted"/>
<dbReference type="AlphaFoldDB" id="A0A2M7SBX3"/>
<dbReference type="EMBL" id="PFMR01000151">
    <property type="protein sequence ID" value="PIZ16974.1"/>
    <property type="molecule type" value="Genomic_DNA"/>
</dbReference>
<name>A0A2M7SBX3_9BACT</name>
<reference evidence="2" key="1">
    <citation type="submission" date="2017-09" db="EMBL/GenBank/DDBJ databases">
        <title>Depth-based differentiation of microbial function through sediment-hosted aquifers and enrichment of novel symbionts in the deep terrestrial subsurface.</title>
        <authorList>
            <person name="Probst A.J."/>
            <person name="Ladd B."/>
            <person name="Jarett J.K."/>
            <person name="Geller-Mcgrath D.E."/>
            <person name="Sieber C.M.K."/>
            <person name="Emerson J.B."/>
            <person name="Anantharaman K."/>
            <person name="Thomas B.C."/>
            <person name="Malmstrom R."/>
            <person name="Stieglmeier M."/>
            <person name="Klingl A."/>
            <person name="Woyke T."/>
            <person name="Ryan C.M."/>
            <person name="Banfield J.F."/>
        </authorList>
    </citation>
    <scope>NUCLEOTIDE SEQUENCE [LARGE SCALE GENOMIC DNA]</scope>
</reference>
<evidence type="ECO:0000313" key="2">
    <source>
        <dbReference type="Proteomes" id="UP000229307"/>
    </source>
</evidence>
<gene>
    <name evidence="1" type="ORF">COY52_05595</name>
</gene>
<evidence type="ECO:0008006" key="3">
    <source>
        <dbReference type="Google" id="ProtNLM"/>
    </source>
</evidence>
<protein>
    <recommendedName>
        <fullName evidence="3">CpXC domain-containing protein</fullName>
    </recommendedName>
</protein>